<reference evidence="9" key="2">
    <citation type="submission" date="2024-04" db="EMBL/GenBank/DDBJ databases">
        <authorList>
            <person name="Chen Y."/>
            <person name="Shah S."/>
            <person name="Dougan E. K."/>
            <person name="Thang M."/>
            <person name="Chan C."/>
        </authorList>
    </citation>
    <scope>NUCLEOTIDE SEQUENCE [LARGE SCALE GENOMIC DNA]</scope>
</reference>
<dbReference type="FunFam" id="3.40.640.10:FF:000041">
    <property type="entry name" value="Adenosylmethionine-8-amino-7-oxononanoate aminotransferase"/>
    <property type="match status" value="1"/>
</dbReference>
<dbReference type="InterPro" id="IPR004472">
    <property type="entry name" value="DTB_synth_BioD"/>
</dbReference>
<dbReference type="Pfam" id="PF13500">
    <property type="entry name" value="AAA_26"/>
    <property type="match status" value="1"/>
</dbReference>
<dbReference type="GO" id="GO:0000287">
    <property type="term" value="F:magnesium ion binding"/>
    <property type="evidence" value="ECO:0007669"/>
    <property type="project" value="InterPro"/>
</dbReference>
<comment type="pathway">
    <text evidence="2">Cofactor biosynthesis; biotin biosynthesis.</text>
</comment>
<keyword evidence="6" id="KW-0093">Biotin biosynthesis</keyword>
<reference evidence="8" key="1">
    <citation type="submission" date="2022-10" db="EMBL/GenBank/DDBJ databases">
        <authorList>
            <person name="Chen Y."/>
            <person name="Dougan E. K."/>
            <person name="Chan C."/>
            <person name="Rhodes N."/>
            <person name="Thang M."/>
        </authorList>
    </citation>
    <scope>NUCLEOTIDE SEQUENCE</scope>
</reference>
<dbReference type="HAMAP" id="MF_00834">
    <property type="entry name" value="BioA"/>
    <property type="match status" value="1"/>
</dbReference>
<evidence type="ECO:0000256" key="5">
    <source>
        <dbReference type="ARBA" id="ARBA00022691"/>
    </source>
</evidence>
<dbReference type="InterPro" id="IPR049704">
    <property type="entry name" value="Aminotrans_3_PPA_site"/>
</dbReference>
<dbReference type="AlphaFoldDB" id="A0A9P1G0L0"/>
<dbReference type="InterPro" id="IPR005814">
    <property type="entry name" value="Aminotrans_3"/>
</dbReference>
<keyword evidence="4" id="KW-0808">Transferase</keyword>
<dbReference type="HAMAP" id="MF_00336">
    <property type="entry name" value="BioD"/>
    <property type="match status" value="1"/>
</dbReference>
<dbReference type="Gene3D" id="3.90.1150.10">
    <property type="entry name" value="Aspartate Aminotransferase, domain 1"/>
    <property type="match status" value="1"/>
</dbReference>
<dbReference type="EMBL" id="CAMXCT030001791">
    <property type="protein sequence ID" value="CAL4780409.1"/>
    <property type="molecule type" value="Genomic_DNA"/>
</dbReference>
<dbReference type="CDD" id="cd03109">
    <property type="entry name" value="DTBS"/>
    <property type="match status" value="1"/>
</dbReference>
<evidence type="ECO:0000313" key="10">
    <source>
        <dbReference type="EMBL" id="CAL4780409.1"/>
    </source>
</evidence>
<evidence type="ECO:0000313" key="8">
    <source>
        <dbReference type="EMBL" id="CAI3993097.1"/>
    </source>
</evidence>
<dbReference type="NCBIfam" id="NF004624">
    <property type="entry name" value="PRK05964.1"/>
    <property type="match status" value="1"/>
</dbReference>
<evidence type="ECO:0000313" key="11">
    <source>
        <dbReference type="Proteomes" id="UP001152797"/>
    </source>
</evidence>
<dbReference type="InterPro" id="IPR015422">
    <property type="entry name" value="PyrdxlP-dep_Trfase_small"/>
</dbReference>
<dbReference type="PANTHER" id="PTHR42684">
    <property type="entry name" value="ADENOSYLMETHIONINE-8-AMINO-7-OXONONANOATE AMINOTRANSFERASE"/>
    <property type="match status" value="1"/>
</dbReference>
<evidence type="ECO:0000256" key="1">
    <source>
        <dbReference type="ARBA" id="ARBA00001933"/>
    </source>
</evidence>
<evidence type="ECO:0000256" key="7">
    <source>
        <dbReference type="ARBA" id="ARBA00022898"/>
    </source>
</evidence>
<dbReference type="Gene3D" id="3.40.640.10">
    <property type="entry name" value="Type I PLP-dependent aspartate aminotransferase-like (Major domain)"/>
    <property type="match status" value="1"/>
</dbReference>
<evidence type="ECO:0000256" key="6">
    <source>
        <dbReference type="ARBA" id="ARBA00022756"/>
    </source>
</evidence>
<dbReference type="Proteomes" id="UP001152797">
    <property type="component" value="Unassembled WGS sequence"/>
</dbReference>
<evidence type="ECO:0000256" key="3">
    <source>
        <dbReference type="ARBA" id="ARBA00022576"/>
    </source>
</evidence>
<dbReference type="InterPro" id="IPR015424">
    <property type="entry name" value="PyrdxlP-dep_Trfase"/>
</dbReference>
<comment type="caution">
    <text evidence="8">The sequence shown here is derived from an EMBL/GenBank/DDBJ whole genome shotgun (WGS) entry which is preliminary data.</text>
</comment>
<proteinExistence type="inferred from homology"/>
<dbReference type="GO" id="GO:0030170">
    <property type="term" value="F:pyridoxal phosphate binding"/>
    <property type="evidence" value="ECO:0007669"/>
    <property type="project" value="InterPro"/>
</dbReference>
<dbReference type="GO" id="GO:0004141">
    <property type="term" value="F:dethiobiotin synthase activity"/>
    <property type="evidence" value="ECO:0007669"/>
    <property type="project" value="InterPro"/>
</dbReference>
<organism evidence="8">
    <name type="scientific">Cladocopium goreaui</name>
    <dbReference type="NCBI Taxonomy" id="2562237"/>
    <lineage>
        <taxon>Eukaryota</taxon>
        <taxon>Sar</taxon>
        <taxon>Alveolata</taxon>
        <taxon>Dinophyceae</taxon>
        <taxon>Suessiales</taxon>
        <taxon>Symbiodiniaceae</taxon>
        <taxon>Cladocopium</taxon>
    </lineage>
</organism>
<dbReference type="OrthoDB" id="425114at2759"/>
<accession>A0A9P1G0L0</accession>
<sequence>MRNFTPRCVLRRFARVATRSEFLIYGANTDVGKTVVSAALCHFAATLGRPVTYVKPVQTGEDTDAAALKRHVPEGQLKTVTLFHYPSPESPASAAEKAGMKPPEDTEFRAAVVQTLARARQDSTEGISVVETAGGPLSPGPNHTFQADIYAPLGLPCVLVGDPKLGGISSTICAYEALKARNQPPHVILFLDLGDFAHSNAVAVRRALHGHGATVLALPGALPPPQEPLTAWLATKEVAEAMKEVMPEDRTVESYLTIDQQHLWHPYTSMVQPTRVWPVRSAQGCRLHLEDGRRLVDGMASWWCAIHGYNVPELNAAATRQLAQMSHVMFGGLTHRPATQLAELLVKAAPEGLTKVFLCDSGSVSVEVAIKMSLQYWAMKGQPSKTRLATVQCGYHGDTFGAMAVCDPIRGMHSLFQGTLAKQLFAEPPVLCADWSGKAPENDGFSSMEDLLRTHHTSLAAVIIEPVVQGAGGVRIYHPDYLRKLRRLCDELDVLLIFDEIATGFGRTGKLFAAEWAQVVPDIMCIGKALTGGYCTLGATLATQKVGHGVSGDGTQPLMHGPTFMGNPLACSIAAASIQLLLSSPWESRVKKIEEQLRRELSPLVAYPEVKDVRALGAIGVVELHAPPKEPQKLQAAFVEQGVWLRPFGQTIYTMPPFVISDDELGEICAAIRKVLDSGIQLAD</sequence>
<evidence type="ECO:0000313" key="9">
    <source>
        <dbReference type="EMBL" id="CAL1146472.1"/>
    </source>
</evidence>
<dbReference type="GO" id="GO:0004015">
    <property type="term" value="F:adenosylmethionine-8-amino-7-oxononanoate transaminase activity"/>
    <property type="evidence" value="ECO:0007669"/>
    <property type="project" value="InterPro"/>
</dbReference>
<dbReference type="PANTHER" id="PTHR42684:SF17">
    <property type="entry name" value="ADENOSYLMETHIONINE-8-AMINO-7-OXONONANOATE AMINOTRANSFERASE"/>
    <property type="match status" value="1"/>
</dbReference>
<dbReference type="GO" id="GO:0009102">
    <property type="term" value="P:biotin biosynthetic process"/>
    <property type="evidence" value="ECO:0007669"/>
    <property type="project" value="UniProtKB-KW"/>
</dbReference>
<dbReference type="PROSITE" id="PS00600">
    <property type="entry name" value="AA_TRANSFER_CLASS_3"/>
    <property type="match status" value="1"/>
</dbReference>
<gene>
    <name evidence="8" type="ORF">C1SCF055_LOCUS19877</name>
</gene>
<protein>
    <recommendedName>
        <fullName evidence="12">7,8-diamino-pelargonic acid aminotransferase</fullName>
    </recommendedName>
</protein>
<evidence type="ECO:0000256" key="2">
    <source>
        <dbReference type="ARBA" id="ARBA00004746"/>
    </source>
</evidence>
<dbReference type="GO" id="GO:0005524">
    <property type="term" value="F:ATP binding"/>
    <property type="evidence" value="ECO:0007669"/>
    <property type="project" value="InterPro"/>
</dbReference>
<dbReference type="CDD" id="cd00610">
    <property type="entry name" value="OAT_like"/>
    <property type="match status" value="1"/>
</dbReference>
<dbReference type="EMBL" id="CAMXCT010001791">
    <property type="protein sequence ID" value="CAI3993097.1"/>
    <property type="molecule type" value="Genomic_DNA"/>
</dbReference>
<keyword evidence="3 10" id="KW-0032">Aminotransferase</keyword>
<evidence type="ECO:0000256" key="4">
    <source>
        <dbReference type="ARBA" id="ARBA00022679"/>
    </source>
</evidence>
<dbReference type="NCBIfam" id="TIGR00508">
    <property type="entry name" value="bioA"/>
    <property type="match status" value="1"/>
</dbReference>
<keyword evidence="7" id="KW-0663">Pyridoxal phosphate</keyword>
<dbReference type="EMBL" id="CAMXCT020001791">
    <property type="protein sequence ID" value="CAL1146472.1"/>
    <property type="molecule type" value="Genomic_DNA"/>
</dbReference>
<comment type="cofactor">
    <cofactor evidence="1">
        <name>pyridoxal 5'-phosphate</name>
        <dbReference type="ChEBI" id="CHEBI:597326"/>
    </cofactor>
</comment>
<evidence type="ECO:0008006" key="12">
    <source>
        <dbReference type="Google" id="ProtNLM"/>
    </source>
</evidence>
<dbReference type="SUPFAM" id="SSF52540">
    <property type="entry name" value="P-loop containing nucleoside triphosphate hydrolases"/>
    <property type="match status" value="1"/>
</dbReference>
<dbReference type="InterPro" id="IPR027417">
    <property type="entry name" value="P-loop_NTPase"/>
</dbReference>
<dbReference type="InterPro" id="IPR005815">
    <property type="entry name" value="BioA"/>
</dbReference>
<dbReference type="InterPro" id="IPR015421">
    <property type="entry name" value="PyrdxlP-dep_Trfase_major"/>
</dbReference>
<dbReference type="Gene3D" id="3.40.50.300">
    <property type="entry name" value="P-loop containing nucleotide triphosphate hydrolases"/>
    <property type="match status" value="1"/>
</dbReference>
<name>A0A9P1G0L0_9DINO</name>
<dbReference type="Pfam" id="PF00202">
    <property type="entry name" value="Aminotran_3"/>
    <property type="match status" value="1"/>
</dbReference>
<keyword evidence="5" id="KW-0949">S-adenosyl-L-methionine</keyword>
<keyword evidence="11" id="KW-1185">Reference proteome</keyword>
<dbReference type="SUPFAM" id="SSF53383">
    <property type="entry name" value="PLP-dependent transferases"/>
    <property type="match status" value="1"/>
</dbReference>